<keyword evidence="5" id="KW-1185">Reference proteome</keyword>
<dbReference type="InterPro" id="IPR040108">
    <property type="entry name" value="Laa1/Sip1/HEATR5"/>
</dbReference>
<accession>A0A316YFD4</accession>
<dbReference type="GeneID" id="37041643"/>
<dbReference type="InterPro" id="IPR046837">
    <property type="entry name" value="Laa1/Sip1/HEATR5-like_HEAT"/>
</dbReference>
<protein>
    <submittedName>
        <fullName evidence="4">ARM repeat-containing protein</fullName>
    </submittedName>
</protein>
<dbReference type="Pfam" id="PF20210">
    <property type="entry name" value="Laa1_Sip1_HTR5"/>
    <property type="match status" value="1"/>
</dbReference>
<dbReference type="GO" id="GO:0005829">
    <property type="term" value="C:cytosol"/>
    <property type="evidence" value="ECO:0007669"/>
    <property type="project" value="GOC"/>
</dbReference>
<comment type="similarity">
    <text evidence="1">Belongs to the HEATR5 family.</text>
</comment>
<feature type="compositionally biased region" description="Low complexity" evidence="2">
    <location>
        <begin position="2078"/>
        <end position="2092"/>
    </location>
</feature>
<dbReference type="InterPro" id="IPR011989">
    <property type="entry name" value="ARM-like"/>
</dbReference>
<dbReference type="Pfam" id="PF25808">
    <property type="entry name" value="TPR_LAA1_C"/>
    <property type="match status" value="1"/>
</dbReference>
<dbReference type="GO" id="GO:0008104">
    <property type="term" value="P:intracellular protein localization"/>
    <property type="evidence" value="ECO:0007669"/>
    <property type="project" value="TreeGrafter"/>
</dbReference>
<evidence type="ECO:0000256" key="2">
    <source>
        <dbReference type="SAM" id="MobiDB-lite"/>
    </source>
</evidence>
<feature type="region of interest" description="Disordered" evidence="2">
    <location>
        <begin position="306"/>
        <end position="338"/>
    </location>
</feature>
<dbReference type="GO" id="GO:0005794">
    <property type="term" value="C:Golgi apparatus"/>
    <property type="evidence" value="ECO:0007669"/>
    <property type="project" value="TreeGrafter"/>
</dbReference>
<dbReference type="Gene3D" id="1.25.10.10">
    <property type="entry name" value="Leucine-rich Repeat Variant"/>
    <property type="match status" value="3"/>
</dbReference>
<dbReference type="SUPFAM" id="SSF48371">
    <property type="entry name" value="ARM repeat"/>
    <property type="match status" value="2"/>
</dbReference>
<dbReference type="FunCoup" id="A0A316YFD4">
    <property type="interactions" value="202"/>
</dbReference>
<dbReference type="GO" id="GO:0030139">
    <property type="term" value="C:endocytic vesicle"/>
    <property type="evidence" value="ECO:0007669"/>
    <property type="project" value="TreeGrafter"/>
</dbReference>
<dbReference type="InterPro" id="IPR057981">
    <property type="entry name" value="TPR_LAA1-like_C"/>
</dbReference>
<dbReference type="GO" id="GO:0006897">
    <property type="term" value="P:endocytosis"/>
    <property type="evidence" value="ECO:0007669"/>
    <property type="project" value="TreeGrafter"/>
</dbReference>
<evidence type="ECO:0000259" key="3">
    <source>
        <dbReference type="Pfam" id="PF25808"/>
    </source>
</evidence>
<feature type="region of interest" description="Disordered" evidence="2">
    <location>
        <begin position="76"/>
        <end position="99"/>
    </location>
</feature>
<feature type="domain" description="LAA1-like C-terminal TPR repeats" evidence="3">
    <location>
        <begin position="1899"/>
        <end position="2076"/>
    </location>
</feature>
<dbReference type="OrthoDB" id="192608at2759"/>
<dbReference type="Proteomes" id="UP000245768">
    <property type="component" value="Unassembled WGS sequence"/>
</dbReference>
<reference evidence="4 5" key="1">
    <citation type="journal article" date="2018" name="Mol. Biol. Evol.">
        <title>Broad Genomic Sampling Reveals a Smut Pathogenic Ancestry of the Fungal Clade Ustilaginomycotina.</title>
        <authorList>
            <person name="Kijpornyongpan T."/>
            <person name="Mondo S.J."/>
            <person name="Barry K."/>
            <person name="Sandor L."/>
            <person name="Lee J."/>
            <person name="Lipzen A."/>
            <person name="Pangilinan J."/>
            <person name="LaButti K."/>
            <person name="Hainaut M."/>
            <person name="Henrissat B."/>
            <person name="Grigoriev I.V."/>
            <person name="Spatafora J.W."/>
            <person name="Aime M.C."/>
        </authorList>
    </citation>
    <scope>NUCLEOTIDE SEQUENCE [LARGE SCALE GENOMIC DNA]</scope>
    <source>
        <strain evidence="4 5">MCA 4198</strain>
    </source>
</reference>
<dbReference type="GO" id="GO:0016020">
    <property type="term" value="C:membrane"/>
    <property type="evidence" value="ECO:0007669"/>
    <property type="project" value="TreeGrafter"/>
</dbReference>
<dbReference type="EMBL" id="KZ819638">
    <property type="protein sequence ID" value="PWN88260.1"/>
    <property type="molecule type" value="Genomic_DNA"/>
</dbReference>
<dbReference type="InParanoid" id="A0A316YFD4"/>
<feature type="region of interest" description="Disordered" evidence="2">
    <location>
        <begin position="2064"/>
        <end position="2103"/>
    </location>
</feature>
<dbReference type="GO" id="GO:0042147">
    <property type="term" value="P:retrograde transport, endosome to Golgi"/>
    <property type="evidence" value="ECO:0007669"/>
    <property type="project" value="TreeGrafter"/>
</dbReference>
<organism evidence="4 5">
    <name type="scientific">Acaromyces ingoldii</name>
    <dbReference type="NCBI Taxonomy" id="215250"/>
    <lineage>
        <taxon>Eukaryota</taxon>
        <taxon>Fungi</taxon>
        <taxon>Dikarya</taxon>
        <taxon>Basidiomycota</taxon>
        <taxon>Ustilaginomycotina</taxon>
        <taxon>Exobasidiomycetes</taxon>
        <taxon>Exobasidiales</taxon>
        <taxon>Cryptobasidiaceae</taxon>
        <taxon>Acaromyces</taxon>
    </lineage>
</organism>
<feature type="compositionally biased region" description="Low complexity" evidence="2">
    <location>
        <begin position="76"/>
        <end position="98"/>
    </location>
</feature>
<gene>
    <name evidence="4" type="ORF">FA10DRAFT_254349</name>
</gene>
<feature type="compositionally biased region" description="Basic and acidic residues" evidence="2">
    <location>
        <begin position="1965"/>
        <end position="1982"/>
    </location>
</feature>
<sequence>MAQPSAEDDRDRRADLELDEAKLASATASEQGEVYLLQWLSKAERALATLDDAAIASMQTKVEATLVRLITQSAPSSNLGSNGGASASGTSATDNGAALPRIGRPARHIIARCLVRLFERGDSRSLFDVLQSLMRVASADDAKVETKAAAFYVAGQIFGSSGHLVMSVFVDLAALCQRTFKQQSNVPLVRFHALLCLSKVIQKSGKALQDTTAKDLIKALKQGLGDRAGAVARGSAECIAALLEHTSFLSNKAEIESVVAVTTKAIETVDFVTMRSLSRLCALALAHTQREDVALAAVAKQAPKKAAKASKKRENGDSSDEEGLPSQNDVHAAASSTTAEGGTTLTLLSSKQMLELIVLKSSMTRKARAALLDVHATLYALLGVSWVQTHYEVIVRHFVDECYLDRAARTAASLILRKVIGERMLGEQAQVSAIQTICTAYLKRWPVLTPGQSSPSKVALAMGLDECAGLLQQLGSAPSQVIEAIHDPLLRLLGHPSYRVQVSAAWCLRTLCLISPLELGPAIKALFGLIEKDLASLNNAGERAGAEVPRRTTGHARGLAAALSVVPLRPLYTSFDVSGQALELSIRLLKESAEHSLAISAVEIEVAWTLIGALMSLGPNFARHHLNQLLNMWRSALPKDGGASSQTPRSENEWGFLLHVRECTLTSIYSFLSHNTSSSDSALTLDTARRIVAMLTNALSFVNSFTSTHSHLAQEQVPGVERSSISLLDREHMVRRRVLQCFNLLAASPALEGMQDSLVVACIQNMAEPDRYVGSAAQAAIAASAGNFSTVWALTDGYAFGLTSLQRDGECLVRASGSDSDIDTETSGLNRDAIEAQLDALGRRPIMRAAEYDASNVYVQRSRLPPPPATGVVDASIELLAALVPFQRRETQIFAIEALLSHTRTQRLDKNPGRRMAIRINACTAVLATLRIAQSGKRSPSGFNNDRLTTALRELLQDALVQGDPWLRFTASEAFGRLAAIAGPHCMSSQVQFLVDQVVNNRDPEARAGCARAFGAVYSSVGGLAAGPLTKTVVDVLLSLSNDPHPTVHYSALEALTMVVEAASLSYSAFVSSTLGMLARLYMLSTHEPEGGSPGSVNLRADLPAHQAICRVLGAITAVLGPDLAESSSAKIRSLIQVLLSELSKEESDDGVVVEATKARQTLALFSQQHVDVVEWISALRSHIRHAKRPLKVAAVNALYQLIQRQALTVSKVGGDGLVEDLFGQLDKEPGMDGVREVLLSWLKQTAALSPGGWIDLCQRIMSRTSSANEIGGGMAAAGTGNDAKAQGFQDEESAAINLGGTSTRAGAQPSRWRTQLFALQCLHEVFVSVRLSGRLEHFDTPKVTSGPTRTGQQMSARVADLIRMAFTASTAPNVEVRLEGLTVLRDVIDNFKAARDPDFQEALLLEQHQAPIAAALTPAFLSDSTPEVLAAAVQVCAVFVGSGVVKEVDKLGRILRQLTSALDSCLKPSMDGLGDVKGLAKNAVSMLRIAVLAAWSELQVASVGQEYLVAVIGPHVDDLARAWVASLAEYARLRNDAEGVAIVTAAPFVIQGQEDSQYSGLTRQVLLPHFDQAWYKLLHAVAALMAKDDSSVIAALDGAAPGEEVAKGKGEDTTSSFRNDPRIHFYALYGLAFESMASRGGGSGGPAVVGIALLAMRHLIAAKYAGSALLQDDVFGELLNLAYRLVMSEPALVQIRVVDLIAALCSSYGQRLLDAQAEPMNSSSGIGFPETAKATRCLELILYALENAGKPFLTASASDDKAALARTCLSAYLDLAATIFSRGQRIELYALAFQAYSQMLRDEKSDADLVGTSLASLKELCQRAATLAGEMDNEESYSLVRRTLHGFLSSAVDGVDEMRARSGKIATLKTKNSILAVTVVLTSLPESCSGPSRVTVSKPVLEQFCYQLLYAATTSPDTIVRSTSLNCLRTIFTRPVGTAPWLRYCVGQLLPGVVAFLASSPSDTKPKPSTDEEVKESEAAEDSIREELVKALVGLVSSQAESFTRPRLLGIVLPCLVLMAKDGKGSNSSISQHVLALATLDQVAFRLVASRMDAETRAQLERSLRGAVQARPSASRSSSQQQQSQQQQQQQEAKSIALRSFG</sequence>
<dbReference type="PANTHER" id="PTHR21663">
    <property type="entry name" value="HYPOTHETICAL HEAT DOMAIN-CONTAINING"/>
    <property type="match status" value="1"/>
</dbReference>
<feature type="region of interest" description="Disordered" evidence="2">
    <location>
        <begin position="1961"/>
        <end position="1982"/>
    </location>
</feature>
<evidence type="ECO:0000313" key="4">
    <source>
        <dbReference type="EMBL" id="PWN88260.1"/>
    </source>
</evidence>
<dbReference type="PANTHER" id="PTHR21663:SF0">
    <property type="entry name" value="HEAT REPEAT-CONTAINING PROTEIN 5B"/>
    <property type="match status" value="1"/>
</dbReference>
<proteinExistence type="inferred from homology"/>
<evidence type="ECO:0000313" key="5">
    <source>
        <dbReference type="Proteomes" id="UP000245768"/>
    </source>
</evidence>
<dbReference type="RefSeq" id="XP_025375458.1">
    <property type="nucleotide sequence ID" value="XM_025519727.1"/>
</dbReference>
<evidence type="ECO:0000256" key="1">
    <source>
        <dbReference type="ARBA" id="ARBA00008304"/>
    </source>
</evidence>
<name>A0A316YFD4_9BASI</name>
<dbReference type="InterPro" id="IPR016024">
    <property type="entry name" value="ARM-type_fold"/>
</dbReference>
<dbReference type="STRING" id="215250.A0A316YFD4"/>